<dbReference type="InterPro" id="IPR011990">
    <property type="entry name" value="TPR-like_helical_dom_sf"/>
</dbReference>
<dbReference type="PANTHER" id="PTHR43628">
    <property type="entry name" value="ACTIVATOR OF C KINASE PROTEIN 1-RELATED"/>
    <property type="match status" value="1"/>
</dbReference>
<sequence length="207" mass="24213">MKIEFENENKVALEDFNGDYFNSMGADFYRDGNYKTAIEYYRIAASMGNVQSLANLGYCYYYGRGCEKDLKLAFAYFKMAARFKNTDALYKLSTMYEHGKGVKKNDEIAEYYLMTAFHSLNELPEVARLDYPSVLFAMGKRFLTIGEEEGDYEVAYTLLRGAQEGYEFQINQGCHYYEKMLAEVEEILQRECFDPYRDEDEDEPFLN</sequence>
<accession>A0A412PIP7</accession>
<dbReference type="SUPFAM" id="SSF81901">
    <property type="entry name" value="HCP-like"/>
    <property type="match status" value="1"/>
</dbReference>
<proteinExistence type="predicted"/>
<dbReference type="PANTHER" id="PTHR43628:SF1">
    <property type="entry name" value="CHITIN SYNTHASE REGULATORY FACTOR 2-RELATED"/>
    <property type="match status" value="1"/>
</dbReference>
<protein>
    <submittedName>
        <fullName evidence="1">Sel1 repeat family protein</fullName>
    </submittedName>
</protein>
<dbReference type="Proteomes" id="UP000284731">
    <property type="component" value="Unassembled WGS sequence"/>
</dbReference>
<dbReference type="SMART" id="SM00671">
    <property type="entry name" value="SEL1"/>
    <property type="match status" value="3"/>
</dbReference>
<evidence type="ECO:0000313" key="1">
    <source>
        <dbReference type="EMBL" id="RGT58022.1"/>
    </source>
</evidence>
<dbReference type="InterPro" id="IPR006597">
    <property type="entry name" value="Sel1-like"/>
</dbReference>
<dbReference type="RefSeq" id="WP_051240925.1">
    <property type="nucleotide sequence ID" value="NZ_AP028934.1"/>
</dbReference>
<gene>
    <name evidence="1" type="ORF">DWX20_02965</name>
</gene>
<dbReference type="AlphaFoldDB" id="A0A412PIP7"/>
<evidence type="ECO:0000313" key="2">
    <source>
        <dbReference type="Proteomes" id="UP000284731"/>
    </source>
</evidence>
<dbReference type="InterPro" id="IPR052945">
    <property type="entry name" value="Mitotic_Regulator"/>
</dbReference>
<dbReference type="EMBL" id="QRWX01000001">
    <property type="protein sequence ID" value="RGT58022.1"/>
    <property type="molecule type" value="Genomic_DNA"/>
</dbReference>
<dbReference type="GeneID" id="89619112"/>
<dbReference type="Pfam" id="PF08238">
    <property type="entry name" value="Sel1"/>
    <property type="match status" value="3"/>
</dbReference>
<name>A0A412PIP7_9FIRM</name>
<reference evidence="1 2" key="1">
    <citation type="submission" date="2018-08" db="EMBL/GenBank/DDBJ databases">
        <title>A genome reference for cultivated species of the human gut microbiota.</title>
        <authorList>
            <person name="Zou Y."/>
            <person name="Xue W."/>
            <person name="Luo G."/>
        </authorList>
    </citation>
    <scope>NUCLEOTIDE SEQUENCE [LARGE SCALE GENOMIC DNA]</scope>
    <source>
        <strain evidence="1 2">AF18-46</strain>
    </source>
</reference>
<dbReference type="Gene3D" id="1.25.40.10">
    <property type="entry name" value="Tetratricopeptide repeat domain"/>
    <property type="match status" value="1"/>
</dbReference>
<comment type="caution">
    <text evidence="1">The sequence shown here is derived from an EMBL/GenBank/DDBJ whole genome shotgun (WGS) entry which is preliminary data.</text>
</comment>
<organism evidence="1 2">
    <name type="scientific">Solobacterium moorei</name>
    <dbReference type="NCBI Taxonomy" id="102148"/>
    <lineage>
        <taxon>Bacteria</taxon>
        <taxon>Bacillati</taxon>
        <taxon>Bacillota</taxon>
        <taxon>Erysipelotrichia</taxon>
        <taxon>Erysipelotrichales</taxon>
        <taxon>Erysipelotrichaceae</taxon>
        <taxon>Solobacterium</taxon>
    </lineage>
</organism>